<keyword evidence="2" id="KW-1133">Transmembrane helix</keyword>
<sequence>MASPNHWISRHLSRLQFGLFLERAAEWLTGFLFLFGTAVLLVRRLLPQFWPHVLWLGIGVIPVAWFAWWLSQKKKYRREEAITLLDNKLNAGGLLMTLAEAPDERWEEELPQIQRLWESSLPRIRPVRFAKFLVLPLLFAVGSILIPLKEAIPEPVISNTVSRNAARQLSEMLTALEEQNVLEEEEKKELRKEIEKLAAETKNQPLTHEKWETVDALQQRLQMRLETR</sequence>
<proteinExistence type="predicted"/>
<keyword evidence="2" id="KW-0812">Transmembrane</keyword>
<feature type="transmembrane region" description="Helical" evidence="2">
    <location>
        <begin position="52"/>
        <end position="70"/>
    </location>
</feature>
<protein>
    <submittedName>
        <fullName evidence="3">Uncharacterized protein</fullName>
    </submittedName>
</protein>
<evidence type="ECO:0000256" key="1">
    <source>
        <dbReference type="SAM" id="Coils"/>
    </source>
</evidence>
<dbReference type="EMBL" id="UOGL01000203">
    <property type="protein sequence ID" value="VAX38440.1"/>
    <property type="molecule type" value="Genomic_DNA"/>
</dbReference>
<reference evidence="3" key="1">
    <citation type="submission" date="2018-06" db="EMBL/GenBank/DDBJ databases">
        <authorList>
            <person name="Zhirakovskaya E."/>
        </authorList>
    </citation>
    <scope>NUCLEOTIDE SEQUENCE</scope>
</reference>
<feature type="coiled-coil region" evidence="1">
    <location>
        <begin position="166"/>
        <end position="204"/>
    </location>
</feature>
<feature type="transmembrane region" description="Helical" evidence="2">
    <location>
        <begin position="24"/>
        <end position="46"/>
    </location>
</feature>
<feature type="non-terminal residue" evidence="3">
    <location>
        <position position="228"/>
    </location>
</feature>
<gene>
    <name evidence="3" type="ORF">MNBD_PLANCTO02-1450</name>
</gene>
<dbReference type="AlphaFoldDB" id="A0A3B1DTJ1"/>
<evidence type="ECO:0000313" key="3">
    <source>
        <dbReference type="EMBL" id="VAX38440.1"/>
    </source>
</evidence>
<keyword evidence="1" id="KW-0175">Coiled coil</keyword>
<organism evidence="3">
    <name type="scientific">hydrothermal vent metagenome</name>
    <dbReference type="NCBI Taxonomy" id="652676"/>
    <lineage>
        <taxon>unclassified sequences</taxon>
        <taxon>metagenomes</taxon>
        <taxon>ecological metagenomes</taxon>
    </lineage>
</organism>
<accession>A0A3B1DTJ1</accession>
<evidence type="ECO:0000256" key="2">
    <source>
        <dbReference type="SAM" id="Phobius"/>
    </source>
</evidence>
<keyword evidence="2" id="KW-0472">Membrane</keyword>
<name>A0A3B1DTJ1_9ZZZZ</name>